<keyword evidence="4" id="KW-0521">NADP</keyword>
<dbReference type="InterPro" id="IPR013149">
    <property type="entry name" value="ADH-like_C"/>
</dbReference>
<dbReference type="Pfam" id="PF02801">
    <property type="entry name" value="Ketoacyl-synt_C"/>
    <property type="match status" value="1"/>
</dbReference>
<dbReference type="InterPro" id="IPR009081">
    <property type="entry name" value="PP-bd_ACP"/>
</dbReference>
<dbReference type="InterPro" id="IPR013154">
    <property type="entry name" value="ADH-like_N"/>
</dbReference>
<dbReference type="SUPFAM" id="SSF47336">
    <property type="entry name" value="ACP-like"/>
    <property type="match status" value="1"/>
</dbReference>
<feature type="region of interest" description="C-terminal hotdog fold" evidence="8">
    <location>
        <begin position="796"/>
        <end position="951"/>
    </location>
</feature>
<dbReference type="Gene3D" id="3.90.180.10">
    <property type="entry name" value="Medium-chain alcohol dehydrogenases, catalytic domain"/>
    <property type="match status" value="1"/>
</dbReference>
<name>A0AAD9Z5G6_9LECA</name>
<keyword evidence="5" id="KW-0560">Oxidoreductase</keyword>
<dbReference type="InterPro" id="IPR001227">
    <property type="entry name" value="Ac_transferase_dom_sf"/>
</dbReference>
<dbReference type="CDD" id="cd00833">
    <property type="entry name" value="PKS"/>
    <property type="match status" value="1"/>
</dbReference>
<dbReference type="SUPFAM" id="SSF53335">
    <property type="entry name" value="S-adenosyl-L-methionine-dependent methyltransferases"/>
    <property type="match status" value="1"/>
</dbReference>
<dbReference type="SMART" id="SM00826">
    <property type="entry name" value="PKS_DH"/>
    <property type="match status" value="1"/>
</dbReference>
<dbReference type="GO" id="GO:0006633">
    <property type="term" value="P:fatty acid biosynthetic process"/>
    <property type="evidence" value="ECO:0007669"/>
    <property type="project" value="TreeGrafter"/>
</dbReference>
<evidence type="ECO:0000256" key="6">
    <source>
        <dbReference type="ARBA" id="ARBA00023268"/>
    </source>
</evidence>
<dbReference type="PROSITE" id="PS52004">
    <property type="entry name" value="KS3_2"/>
    <property type="match status" value="1"/>
</dbReference>
<dbReference type="Pfam" id="PF08242">
    <property type="entry name" value="Methyltransf_12"/>
    <property type="match status" value="1"/>
</dbReference>
<dbReference type="InterPro" id="IPR016035">
    <property type="entry name" value="Acyl_Trfase/lysoPLipase"/>
</dbReference>
<comment type="caution">
    <text evidence="12">The sequence shown here is derived from an EMBL/GenBank/DDBJ whole genome shotgun (WGS) entry which is preliminary data.</text>
</comment>
<dbReference type="SUPFAM" id="SSF53901">
    <property type="entry name" value="Thiolase-like"/>
    <property type="match status" value="1"/>
</dbReference>
<dbReference type="Pfam" id="PF00107">
    <property type="entry name" value="ADH_zinc_N"/>
    <property type="match status" value="1"/>
</dbReference>
<dbReference type="CDD" id="cd02440">
    <property type="entry name" value="AdoMet_MTases"/>
    <property type="match status" value="1"/>
</dbReference>
<dbReference type="InterPro" id="IPR020807">
    <property type="entry name" value="PKS_DH"/>
</dbReference>
<dbReference type="Pfam" id="PF23114">
    <property type="entry name" value="NAD-bd_HRPKS_sdrA"/>
    <property type="match status" value="1"/>
</dbReference>
<dbReference type="PANTHER" id="PTHR43775:SF29">
    <property type="entry name" value="ASPERFURANONE POLYKETIDE SYNTHASE AFOG-RELATED"/>
    <property type="match status" value="1"/>
</dbReference>
<keyword evidence="7" id="KW-0012">Acyltransferase</keyword>
<dbReference type="Gene3D" id="3.40.47.10">
    <property type="match status" value="1"/>
</dbReference>
<dbReference type="Proteomes" id="UP001276659">
    <property type="component" value="Unassembled WGS sequence"/>
</dbReference>
<dbReference type="GO" id="GO:0004312">
    <property type="term" value="F:fatty acid synthase activity"/>
    <property type="evidence" value="ECO:0007669"/>
    <property type="project" value="TreeGrafter"/>
</dbReference>
<feature type="domain" description="Ketosynthase family 3 (KS3)" evidence="10">
    <location>
        <begin position="1"/>
        <end position="209"/>
    </location>
</feature>
<dbReference type="InterPro" id="IPR016036">
    <property type="entry name" value="Malonyl_transacylase_ACP-bd"/>
</dbReference>
<evidence type="ECO:0000259" key="11">
    <source>
        <dbReference type="PROSITE" id="PS52019"/>
    </source>
</evidence>
<feature type="domain" description="Carrier" evidence="9">
    <location>
        <begin position="2161"/>
        <end position="2238"/>
    </location>
</feature>
<accession>A0AAD9Z5G6</accession>
<evidence type="ECO:0000313" key="13">
    <source>
        <dbReference type="Proteomes" id="UP001276659"/>
    </source>
</evidence>
<dbReference type="InterPro" id="IPR011032">
    <property type="entry name" value="GroES-like_sf"/>
</dbReference>
<keyword evidence="3" id="KW-0808">Transferase</keyword>
<dbReference type="Gene3D" id="3.40.366.10">
    <property type="entry name" value="Malonyl-Coenzyme A Acyl Carrier Protein, domain 2"/>
    <property type="match status" value="1"/>
</dbReference>
<dbReference type="Gene3D" id="3.40.50.150">
    <property type="entry name" value="Vaccinia Virus protein VP39"/>
    <property type="match status" value="1"/>
</dbReference>
<keyword evidence="6" id="KW-0511">Multifunctional enzyme</keyword>
<feature type="region of interest" description="N-terminal hotdog fold" evidence="8">
    <location>
        <begin position="632"/>
        <end position="767"/>
    </location>
</feature>
<evidence type="ECO:0000259" key="9">
    <source>
        <dbReference type="PROSITE" id="PS50075"/>
    </source>
</evidence>
<dbReference type="InterPro" id="IPR020843">
    <property type="entry name" value="ER"/>
</dbReference>
<dbReference type="InterPro" id="IPR049551">
    <property type="entry name" value="PKS_DH_C"/>
</dbReference>
<sequence length="2244" mass="245379">MGFFSPDGRCYTFDERANGYAKGEGAGLVVIKLLSDALKDGDTIRAVIRATGTNQDGKTPGLTQPSKEAQEQNIRNTYRDGGLDLNVTKYFEAHGTGTQVGDPIEAGAISAAFQRNEDNPLYVGAVKPNIGHLEAASGIAGLIKSILVVEKGVIPPNINFKRPNAAIPMEKWHIKFPLENVPWPTDGLRRASVNSFGYGGSNAHCILDDAFNYMKLRDIRGKHCTASAPPLNATQGAFVGNARSRVTSNGLLTNGHVQDVPFVRPKVLVWSASDEEGLPRLATVYQAYLADLNDFSADANDRYVENLAYTLSNKRSTLPWKAFVVASSISELGRSLSTRLSKPVRSSTAPTLSFVFTGQGAQWAGMGRELLIYSAFEASLRASERFLLALGSKWALIDELQKEKEFSSIDTPAIAQPLCTALQIALVDLLASWEIFPAAVTGHSSGEIAAAYCAGSLSLESALKVAFYRGALAARLAARSSDSMAMTSVAMSEQGIDPYLSDVITHSHGGYIAIGCVNSPNNVTVTGDLECINALNDVMGEKGVFARRLQVNVAYHSSYMEDIAAEYAILIKEIVPKSIEGKPRNLGDALPVFSSVTGTRLAPESFSNPEYWVSNLVSKVRFLDALSQMSSYLLMQRPSKQTGKDLLIELGPHAALQRPVKDTLDKIIAGSLLYPAAGMMVMALEGMRQIANPERTIIGYRVENVVFHSPMMVSSTAEGVETQLLLPRRTGMSESSSECNEFKIYSYSNEEWSCCCDGTVTVEYEDPSMEVHNGAADKHELLGVQDAFELGVKHCRDRVHPGQFYRNVTKFGYDFGPTFQSLERICCSDTGEVIANIMLEGCFDKMGGGSTKEHLIHPTALDGILQTGIASVSKGSWQAIPTMVPTQINSLWISNDLLKRTKKTAIDVYTEPTFHGYRETDFRSISLNADKEPQVVVEGYRMTALSKSDAFSSTESGLRCYHLEWKPDPAMLESAQASKLCEESMHRTDIDVVEIANRWEITSAYFMSSILKAAPQPTKGLASHLRKYLEWTRYQIDSQRLDALLANDTDGQRLMCDIVHCERFLRDFADSCPEGDLSVTVGRNLMAILQGKVDPLDLLFSGQLAQNFYSSPALAITYTKFAAYVDLLAHKSPNMKTLEIGAGTGAATAPTLRSLTSYNGRYGDGDDIPRFSQYVYTDISPAFFEDAKVRFRDYSNRMTYAVLDIEKDPLNQGFEAAEYDLIICCLVLHATSDLNRTLQNTRKLLKPGGKLVLVEPSNPSSARVSFVFGLLPGWWLGTEEKRKWGPLLSDADWHETLLENGFSGAEICLPDSHDARTHTFSAIISTKLHEEEPIQKTQRTVIIASKNFPAQIQMASQMEIELQSTGFSSCEMLSLQDINSTDLKDSLCIFLLELDAPFLADMSDHDFASLKTMIASAHGILWVTEGCGELPQKPESGLVTGFARSIRSENWGLSFIELALEMESSISMKVDQIMKVYQEALFSDQEQHEPEYRSREGQLCISRVVEAQYLNKTIDAKITKQQAEMQRFGQGRALELSISSPGLLETLQFKGDDLFDKPLAADEVEIKVHAAGMTFNDVMIALGQLSGSTLGQECAGIVTRVGQIVTIRPGDRVCCLTTTGAYNTYARAGAHAVAKIPNEISFSYAAALPVAFFIAHYSLFKLAHLEEGESILIHSGAGGVGQAAIQLATLLKANIFTTAGTEEEKKLLTDVYGIPEDHIFSSRDGSFARALMGMTGGVDVILNSLSGEGLCASWSCIRPFGHFIELGKTGFQPRGCLPMAPFAQNVTFVSVDLRGLIQKAGSTVQATLKAVMALLTDNLARITAPKPLQVFQVFELEQAFHRGTGMGKVVVELQEEAIVPVMPSSKPSYMFNANATYVIAGGLGGLGRTITRWMAERGARNFILLSRSGAKGKDAQELLEEMTARGVNIAAPACDISAEAAVSATIKELKQSMPPIKGCIQASMVLKDGLFENANREDFNTGIKPKVQGTWNLHKHLPEHMDFFVLLSSLASVTGTRGQTNYAAGNSYQDALARQRVSSGEKCISLNLGPILSIGWAAEKDLTESLERDGFVGIRKAELFGLLDYCCDPSLPLRTPQTSQILTGLGAIENSKANVREVYWTKKPLFSILKQKNNVQATATAEAANAIDYASLLKSSTSQAEAEEVVVKALKQKLSNSLSVPIEDIDADKAVYTFGIDSLVALEVRYWFMKEMKADVTIFDIMRNQSLFFLGQYAAEKSEYREKA</sequence>
<dbReference type="CDD" id="cd05195">
    <property type="entry name" value="enoyl_red"/>
    <property type="match status" value="1"/>
</dbReference>
<evidence type="ECO:0000259" key="10">
    <source>
        <dbReference type="PROSITE" id="PS52004"/>
    </source>
</evidence>
<dbReference type="InterPro" id="IPR014043">
    <property type="entry name" value="Acyl_transferase_dom"/>
</dbReference>
<dbReference type="Gene3D" id="3.40.50.720">
    <property type="entry name" value="NAD(P)-binding Rossmann-like Domain"/>
    <property type="match status" value="1"/>
</dbReference>
<dbReference type="GO" id="GO:0016491">
    <property type="term" value="F:oxidoreductase activity"/>
    <property type="evidence" value="ECO:0007669"/>
    <property type="project" value="UniProtKB-KW"/>
</dbReference>
<dbReference type="InterPro" id="IPR036736">
    <property type="entry name" value="ACP-like_sf"/>
</dbReference>
<dbReference type="SUPFAM" id="SSF55048">
    <property type="entry name" value="Probable ACP-binding domain of malonyl-CoA ACP transacylase"/>
    <property type="match status" value="1"/>
</dbReference>
<dbReference type="InterPro" id="IPR020806">
    <property type="entry name" value="PKS_PP-bd"/>
</dbReference>
<dbReference type="EMBL" id="JASNWA010000009">
    <property type="protein sequence ID" value="KAK3169838.1"/>
    <property type="molecule type" value="Genomic_DNA"/>
</dbReference>
<dbReference type="InterPro" id="IPR032821">
    <property type="entry name" value="PKS_assoc"/>
</dbReference>
<dbReference type="SMART" id="SM00829">
    <property type="entry name" value="PKS_ER"/>
    <property type="match status" value="1"/>
</dbReference>
<dbReference type="PANTHER" id="PTHR43775">
    <property type="entry name" value="FATTY ACID SYNTHASE"/>
    <property type="match status" value="1"/>
</dbReference>
<dbReference type="InterPro" id="IPR013217">
    <property type="entry name" value="Methyltransf_12"/>
</dbReference>
<organism evidence="12 13">
    <name type="scientific">Lepraria neglecta</name>
    <dbReference type="NCBI Taxonomy" id="209136"/>
    <lineage>
        <taxon>Eukaryota</taxon>
        <taxon>Fungi</taxon>
        <taxon>Dikarya</taxon>
        <taxon>Ascomycota</taxon>
        <taxon>Pezizomycotina</taxon>
        <taxon>Lecanoromycetes</taxon>
        <taxon>OSLEUM clade</taxon>
        <taxon>Lecanoromycetidae</taxon>
        <taxon>Lecanorales</taxon>
        <taxon>Lecanorineae</taxon>
        <taxon>Stereocaulaceae</taxon>
        <taxon>Lepraria</taxon>
    </lineage>
</organism>
<dbReference type="SMART" id="SM00822">
    <property type="entry name" value="PKS_KR"/>
    <property type="match status" value="1"/>
</dbReference>
<dbReference type="InterPro" id="IPR056501">
    <property type="entry name" value="NAD-bd_HRPKS_sdrA"/>
</dbReference>
<evidence type="ECO:0000256" key="3">
    <source>
        <dbReference type="ARBA" id="ARBA00022679"/>
    </source>
</evidence>
<dbReference type="InterPro" id="IPR050091">
    <property type="entry name" value="PKS_NRPS_Biosynth_Enz"/>
</dbReference>
<keyword evidence="13" id="KW-1185">Reference proteome</keyword>
<dbReference type="Gene3D" id="3.10.129.110">
    <property type="entry name" value="Polyketide synthase dehydratase"/>
    <property type="match status" value="1"/>
</dbReference>
<dbReference type="InterPro" id="IPR013968">
    <property type="entry name" value="PKS_KR"/>
</dbReference>
<dbReference type="SMART" id="SM00825">
    <property type="entry name" value="PKS_KS"/>
    <property type="match status" value="1"/>
</dbReference>
<dbReference type="InterPro" id="IPR049900">
    <property type="entry name" value="PKS_mFAS_DH"/>
</dbReference>
<evidence type="ECO:0000256" key="8">
    <source>
        <dbReference type="PROSITE-ProRule" id="PRU01363"/>
    </source>
</evidence>
<dbReference type="InterPro" id="IPR016039">
    <property type="entry name" value="Thiolase-like"/>
</dbReference>
<dbReference type="GO" id="GO:0044550">
    <property type="term" value="P:secondary metabolite biosynthetic process"/>
    <property type="evidence" value="ECO:0007669"/>
    <property type="project" value="UniProtKB-ARBA"/>
</dbReference>
<dbReference type="InterPro" id="IPR020841">
    <property type="entry name" value="PKS_Beta-ketoAc_synthase_dom"/>
</dbReference>
<reference evidence="12" key="1">
    <citation type="submission" date="2022-11" db="EMBL/GenBank/DDBJ databases">
        <title>Chromosomal genome sequence assembly and mating type (MAT) locus characterization of the leprose asexual lichenized fungus Lepraria neglecta (Nyl.) Erichsen.</title>
        <authorList>
            <person name="Allen J.L."/>
            <person name="Pfeffer B."/>
        </authorList>
    </citation>
    <scope>NUCLEOTIDE SEQUENCE</scope>
    <source>
        <strain evidence="12">Allen 5258</strain>
    </source>
</reference>
<evidence type="ECO:0000313" key="12">
    <source>
        <dbReference type="EMBL" id="KAK3169838.1"/>
    </source>
</evidence>
<dbReference type="InterPro" id="IPR029063">
    <property type="entry name" value="SAM-dependent_MTases_sf"/>
</dbReference>
<dbReference type="Pfam" id="PF16197">
    <property type="entry name" value="KAsynt_C_assoc"/>
    <property type="match status" value="1"/>
</dbReference>
<dbReference type="Pfam" id="PF00109">
    <property type="entry name" value="ketoacyl-synt"/>
    <property type="match status" value="1"/>
</dbReference>
<evidence type="ECO:0000256" key="2">
    <source>
        <dbReference type="ARBA" id="ARBA00022553"/>
    </source>
</evidence>
<feature type="domain" description="PKS/mFAS DH" evidence="11">
    <location>
        <begin position="632"/>
        <end position="951"/>
    </location>
</feature>
<dbReference type="InterPro" id="IPR042104">
    <property type="entry name" value="PKS_dehydratase_sf"/>
</dbReference>
<keyword evidence="2" id="KW-0597">Phosphoprotein</keyword>
<dbReference type="PROSITE" id="PS50075">
    <property type="entry name" value="CARRIER"/>
    <property type="match status" value="1"/>
</dbReference>
<comment type="caution">
    <text evidence="8">Lacks conserved residue(s) required for the propagation of feature annotation.</text>
</comment>
<dbReference type="SUPFAM" id="SSF50129">
    <property type="entry name" value="GroES-like"/>
    <property type="match status" value="1"/>
</dbReference>
<proteinExistence type="predicted"/>
<dbReference type="Pfam" id="PF08240">
    <property type="entry name" value="ADH_N"/>
    <property type="match status" value="1"/>
</dbReference>
<evidence type="ECO:0000256" key="4">
    <source>
        <dbReference type="ARBA" id="ARBA00022857"/>
    </source>
</evidence>
<protein>
    <submittedName>
        <fullName evidence="12">PKS/NRPS-like protein biosynthetic cluster</fullName>
    </submittedName>
</protein>
<dbReference type="SMART" id="SM00827">
    <property type="entry name" value="PKS_AT"/>
    <property type="match status" value="1"/>
</dbReference>
<evidence type="ECO:0000256" key="7">
    <source>
        <dbReference type="ARBA" id="ARBA00023315"/>
    </source>
</evidence>
<dbReference type="InterPro" id="IPR057326">
    <property type="entry name" value="KR_dom"/>
</dbReference>
<dbReference type="SUPFAM" id="SSF52151">
    <property type="entry name" value="FabD/lysophospholipase-like"/>
    <property type="match status" value="1"/>
</dbReference>
<dbReference type="Pfam" id="PF08659">
    <property type="entry name" value="KR"/>
    <property type="match status" value="1"/>
</dbReference>
<evidence type="ECO:0000256" key="5">
    <source>
        <dbReference type="ARBA" id="ARBA00023002"/>
    </source>
</evidence>
<dbReference type="GO" id="GO:0031177">
    <property type="term" value="F:phosphopantetheine binding"/>
    <property type="evidence" value="ECO:0007669"/>
    <property type="project" value="InterPro"/>
</dbReference>
<keyword evidence="1" id="KW-0596">Phosphopantetheine</keyword>
<dbReference type="Pfam" id="PF00698">
    <property type="entry name" value="Acyl_transf_1"/>
    <property type="match status" value="1"/>
</dbReference>
<gene>
    <name evidence="12" type="ORF">OEA41_009222</name>
</gene>
<dbReference type="SMART" id="SM00823">
    <property type="entry name" value="PKS_PP"/>
    <property type="match status" value="1"/>
</dbReference>
<dbReference type="PROSITE" id="PS52019">
    <property type="entry name" value="PKS_MFAS_DH"/>
    <property type="match status" value="1"/>
</dbReference>
<dbReference type="Pfam" id="PF14765">
    <property type="entry name" value="PS-DH"/>
    <property type="match status" value="1"/>
</dbReference>
<evidence type="ECO:0000256" key="1">
    <source>
        <dbReference type="ARBA" id="ARBA00022450"/>
    </source>
</evidence>
<dbReference type="SUPFAM" id="SSF51735">
    <property type="entry name" value="NAD(P)-binding Rossmann-fold domains"/>
    <property type="match status" value="2"/>
</dbReference>
<dbReference type="InterPro" id="IPR036291">
    <property type="entry name" value="NAD(P)-bd_dom_sf"/>
</dbReference>
<dbReference type="InterPro" id="IPR014030">
    <property type="entry name" value="Ketoacyl_synth_N"/>
</dbReference>
<dbReference type="InterPro" id="IPR014031">
    <property type="entry name" value="Ketoacyl_synth_C"/>
</dbReference>